<sequence>MKIRAVHVKQALDELPVLKGRTPQTTASDADPSFATLATFGKNGGVFVGSFEGRSAWERHSLGDELVQVVAGSTRLTILADGQQQIFEMKAGMVTVVPQGCWHRFDAPEGVSVLTVTPQPTDHSADDPVLSGNVATDFPQTTK</sequence>
<dbReference type="InterPro" id="IPR014710">
    <property type="entry name" value="RmlC-like_jellyroll"/>
</dbReference>
<dbReference type="GO" id="GO:0051213">
    <property type="term" value="F:dioxygenase activity"/>
    <property type="evidence" value="ECO:0007669"/>
    <property type="project" value="UniProtKB-KW"/>
</dbReference>
<evidence type="ECO:0000313" key="3">
    <source>
        <dbReference type="Proteomes" id="UP000581135"/>
    </source>
</evidence>
<feature type="region of interest" description="Disordered" evidence="1">
    <location>
        <begin position="118"/>
        <end position="143"/>
    </location>
</feature>
<dbReference type="AlphaFoldDB" id="A0A839SPZ1"/>
<keyword evidence="2" id="KW-0223">Dioxygenase</keyword>
<proteinExistence type="predicted"/>
<gene>
    <name evidence="2" type="ORF">FHR98_001246</name>
</gene>
<keyword evidence="3" id="KW-1185">Reference proteome</keyword>
<reference evidence="2 3" key="1">
    <citation type="submission" date="2020-08" db="EMBL/GenBank/DDBJ databases">
        <title>Genomic Encyclopedia of Type Strains, Phase III (KMG-III): the genomes of soil and plant-associated and newly described type strains.</title>
        <authorList>
            <person name="Whitman W."/>
        </authorList>
    </citation>
    <scope>NUCLEOTIDE SEQUENCE [LARGE SCALE GENOMIC DNA]</scope>
    <source>
        <strain evidence="2 3">CECT 8803</strain>
    </source>
</reference>
<dbReference type="InterPro" id="IPR011051">
    <property type="entry name" value="RmlC_Cupin_sf"/>
</dbReference>
<evidence type="ECO:0000313" key="2">
    <source>
        <dbReference type="EMBL" id="MBB3064967.1"/>
    </source>
</evidence>
<name>A0A839SPZ1_9PROT</name>
<comment type="caution">
    <text evidence="2">The sequence shown here is derived from an EMBL/GenBank/DDBJ whole genome shotgun (WGS) entry which is preliminary data.</text>
</comment>
<evidence type="ECO:0000256" key="1">
    <source>
        <dbReference type="SAM" id="MobiDB-lite"/>
    </source>
</evidence>
<accession>A0A839SPZ1</accession>
<dbReference type="SUPFAM" id="SSF51182">
    <property type="entry name" value="RmlC-like cupins"/>
    <property type="match status" value="1"/>
</dbReference>
<dbReference type="RefSeq" id="WP_183415788.1">
    <property type="nucleotide sequence ID" value="NZ_JACHXA010000003.1"/>
</dbReference>
<organism evidence="2 3">
    <name type="scientific">Limibacillus halophilus</name>
    <dbReference type="NCBI Taxonomy" id="1579333"/>
    <lineage>
        <taxon>Bacteria</taxon>
        <taxon>Pseudomonadati</taxon>
        <taxon>Pseudomonadota</taxon>
        <taxon>Alphaproteobacteria</taxon>
        <taxon>Rhodospirillales</taxon>
        <taxon>Rhodovibrionaceae</taxon>
        <taxon>Limibacillus</taxon>
    </lineage>
</organism>
<keyword evidence="2" id="KW-0560">Oxidoreductase</keyword>
<dbReference type="EMBL" id="JACHXA010000003">
    <property type="protein sequence ID" value="MBB3064967.1"/>
    <property type="molecule type" value="Genomic_DNA"/>
</dbReference>
<dbReference type="Gene3D" id="2.60.120.10">
    <property type="entry name" value="Jelly Rolls"/>
    <property type="match status" value="1"/>
</dbReference>
<dbReference type="Proteomes" id="UP000581135">
    <property type="component" value="Unassembled WGS sequence"/>
</dbReference>
<protein>
    <submittedName>
        <fullName evidence="2">Quercetin dioxygenase-like cupin family protein</fullName>
    </submittedName>
</protein>